<keyword evidence="2 4" id="KW-0540">Nuclease</keyword>
<accession>A0ABP0FIR9</accession>
<keyword evidence="4" id="KW-0255">Endonuclease</keyword>
<evidence type="ECO:0000256" key="1">
    <source>
        <dbReference type="ARBA" id="ARBA00007359"/>
    </source>
</evidence>
<dbReference type="PANTHER" id="PTHR11371">
    <property type="entry name" value="DEOXYRIBONUCLEASE"/>
    <property type="match status" value="1"/>
</dbReference>
<feature type="signal peptide" evidence="5">
    <location>
        <begin position="1"/>
        <end position="23"/>
    </location>
</feature>
<evidence type="ECO:0000313" key="7">
    <source>
        <dbReference type="EMBL" id="CAK8678868.1"/>
    </source>
</evidence>
<dbReference type="SUPFAM" id="SSF56219">
    <property type="entry name" value="DNase I-like"/>
    <property type="match status" value="1"/>
</dbReference>
<keyword evidence="8" id="KW-1185">Reference proteome</keyword>
<protein>
    <recommendedName>
        <fullName evidence="4">Deoxyribonuclease</fullName>
    </recommendedName>
</protein>
<dbReference type="EMBL" id="CAWYQH010000057">
    <property type="protein sequence ID" value="CAK8678868.1"/>
    <property type="molecule type" value="Genomic_DNA"/>
</dbReference>
<reference evidence="7 8" key="1">
    <citation type="submission" date="2024-02" db="EMBL/GenBank/DDBJ databases">
        <authorList>
            <person name="Daric V."/>
            <person name="Darras S."/>
        </authorList>
    </citation>
    <scope>NUCLEOTIDE SEQUENCE [LARGE SCALE GENOMIC DNA]</scope>
</reference>
<dbReference type="Pfam" id="PF03372">
    <property type="entry name" value="Exo_endo_phos"/>
    <property type="match status" value="1"/>
</dbReference>
<evidence type="ECO:0000256" key="2">
    <source>
        <dbReference type="ARBA" id="ARBA00022722"/>
    </source>
</evidence>
<name>A0ABP0FIR9_CLALP</name>
<organism evidence="7 8">
    <name type="scientific">Clavelina lepadiformis</name>
    <name type="common">Light-bulb sea squirt</name>
    <name type="synonym">Ascidia lepadiformis</name>
    <dbReference type="NCBI Taxonomy" id="159417"/>
    <lineage>
        <taxon>Eukaryota</taxon>
        <taxon>Metazoa</taxon>
        <taxon>Chordata</taxon>
        <taxon>Tunicata</taxon>
        <taxon>Ascidiacea</taxon>
        <taxon>Aplousobranchia</taxon>
        <taxon>Clavelinidae</taxon>
        <taxon>Clavelina</taxon>
    </lineage>
</organism>
<gene>
    <name evidence="7" type="ORF">CVLEPA_LOCUS9140</name>
</gene>
<feature type="domain" description="Endonuclease/exonuclease/phosphatase" evidence="6">
    <location>
        <begin position="44"/>
        <end position="285"/>
    </location>
</feature>
<comment type="caution">
    <text evidence="7">The sequence shown here is derived from an EMBL/GenBank/DDBJ whole genome shotgun (WGS) entry which is preliminary data.</text>
</comment>
<dbReference type="InterPro" id="IPR036691">
    <property type="entry name" value="Endo/exonu/phosph_ase_sf"/>
</dbReference>
<dbReference type="PRINTS" id="PR00130">
    <property type="entry name" value="DNASEI"/>
</dbReference>
<dbReference type="InterPro" id="IPR005135">
    <property type="entry name" value="Endo/exonuclease/phosphatase"/>
</dbReference>
<evidence type="ECO:0000256" key="5">
    <source>
        <dbReference type="SAM" id="SignalP"/>
    </source>
</evidence>
<keyword evidence="5" id="KW-0732">Signal</keyword>
<sequence>MVRIVIALIASLFLIVGLPEANSTIHGVIGNRPQRSSPLRIGAFNIEFFGWKKLNNSFIRNIIMRIVRRYDIILVQEIRDVTQGAFPALVKRVNDSSYHNYDYVVSRRMGRKAKSIEQYGFIFRTDKVAVKDIFQYPDDKDVFEREPFCVRFERKGLGRQRTFTFIGFHAKPGPSTIPELNELVDVYAEVKKKFGEDVVVGGDYNADCRHVCRTCWSSVNMWTDRSYEWLIKSWYDTAVGPSHCAYDRLVVNGKTMKNNSRYGAVFKFDRVYRLTPKQTRAVSDHYPVQFYLY</sequence>
<dbReference type="InterPro" id="IPR016202">
    <property type="entry name" value="DNase_I"/>
</dbReference>
<dbReference type="Proteomes" id="UP001642483">
    <property type="component" value="Unassembled WGS sequence"/>
</dbReference>
<evidence type="ECO:0000313" key="8">
    <source>
        <dbReference type="Proteomes" id="UP001642483"/>
    </source>
</evidence>
<dbReference type="PIRSF" id="PIRSF000988">
    <property type="entry name" value="DNase_I_euk"/>
    <property type="match status" value="1"/>
</dbReference>
<proteinExistence type="inferred from homology"/>
<evidence type="ECO:0000259" key="6">
    <source>
        <dbReference type="Pfam" id="PF03372"/>
    </source>
</evidence>
<comment type="similarity">
    <text evidence="1 4">Belongs to the DNase I family.</text>
</comment>
<dbReference type="PANTHER" id="PTHR11371:SF33">
    <property type="entry name" value="ENDONUCLEASE_EXONUCLEASE_PHOSPHATASE DOMAIN-CONTAINING PROTEIN"/>
    <property type="match status" value="1"/>
</dbReference>
<evidence type="ECO:0000256" key="4">
    <source>
        <dbReference type="PIRNR" id="PIRNR000988"/>
    </source>
</evidence>
<dbReference type="Gene3D" id="3.60.10.10">
    <property type="entry name" value="Endonuclease/exonuclease/phosphatase"/>
    <property type="match status" value="1"/>
</dbReference>
<evidence type="ECO:0000256" key="3">
    <source>
        <dbReference type="ARBA" id="ARBA00022801"/>
    </source>
</evidence>
<keyword evidence="3 4" id="KW-0378">Hydrolase</keyword>
<dbReference type="SMART" id="SM00476">
    <property type="entry name" value="DNaseIc"/>
    <property type="match status" value="1"/>
</dbReference>
<feature type="chain" id="PRO_5046337492" description="Deoxyribonuclease" evidence="5">
    <location>
        <begin position="24"/>
        <end position="293"/>
    </location>
</feature>